<reference evidence="2" key="1">
    <citation type="submission" date="2023-07" db="EMBL/GenBank/DDBJ databases">
        <title>Chromosome-level genome assembly of Artemia franciscana.</title>
        <authorList>
            <person name="Jo E."/>
        </authorList>
    </citation>
    <scope>NUCLEOTIDE SEQUENCE</scope>
    <source>
        <tissue evidence="2">Whole body</tissue>
    </source>
</reference>
<evidence type="ECO:0000256" key="1">
    <source>
        <dbReference type="SAM" id="Phobius"/>
    </source>
</evidence>
<dbReference type="Proteomes" id="UP001187531">
    <property type="component" value="Unassembled WGS sequence"/>
</dbReference>
<organism evidence="2 3">
    <name type="scientific">Artemia franciscana</name>
    <name type="common">Brine shrimp</name>
    <name type="synonym">Artemia sanfranciscana</name>
    <dbReference type="NCBI Taxonomy" id="6661"/>
    <lineage>
        <taxon>Eukaryota</taxon>
        <taxon>Metazoa</taxon>
        <taxon>Ecdysozoa</taxon>
        <taxon>Arthropoda</taxon>
        <taxon>Crustacea</taxon>
        <taxon>Branchiopoda</taxon>
        <taxon>Anostraca</taxon>
        <taxon>Artemiidae</taxon>
        <taxon>Artemia</taxon>
    </lineage>
</organism>
<feature type="non-terminal residue" evidence="2">
    <location>
        <position position="88"/>
    </location>
</feature>
<dbReference type="Pfam" id="PF03137">
    <property type="entry name" value="OATP"/>
    <property type="match status" value="1"/>
</dbReference>
<gene>
    <name evidence="2" type="ORF">QYM36_016745</name>
</gene>
<keyword evidence="1" id="KW-0472">Membrane</keyword>
<dbReference type="GO" id="GO:0055085">
    <property type="term" value="P:transmembrane transport"/>
    <property type="evidence" value="ECO:0007669"/>
    <property type="project" value="InterPro"/>
</dbReference>
<sequence>SITTVKLEFIPFFRCVKKEDKSVALGMGNFLTSLFGFIPGPIIYGALIGIFLLGTSCDLVLCWFVKDLDFYSEKENKDKKNGNPSDDD</sequence>
<evidence type="ECO:0000313" key="3">
    <source>
        <dbReference type="Proteomes" id="UP001187531"/>
    </source>
</evidence>
<dbReference type="EMBL" id="JAVRJZ010000021">
    <property type="protein sequence ID" value="KAK2704446.1"/>
    <property type="molecule type" value="Genomic_DNA"/>
</dbReference>
<keyword evidence="1" id="KW-1133">Transmembrane helix</keyword>
<feature type="transmembrane region" description="Helical" evidence="1">
    <location>
        <begin position="42"/>
        <end position="65"/>
    </location>
</feature>
<dbReference type="AlphaFoldDB" id="A0AA88HF78"/>
<proteinExistence type="predicted"/>
<name>A0AA88HF78_ARTSF</name>
<evidence type="ECO:0000313" key="2">
    <source>
        <dbReference type="EMBL" id="KAK2704446.1"/>
    </source>
</evidence>
<accession>A0AA88HF78</accession>
<dbReference type="InterPro" id="IPR004156">
    <property type="entry name" value="OATP"/>
</dbReference>
<dbReference type="GO" id="GO:0016020">
    <property type="term" value="C:membrane"/>
    <property type="evidence" value="ECO:0007669"/>
    <property type="project" value="InterPro"/>
</dbReference>
<keyword evidence="3" id="KW-1185">Reference proteome</keyword>
<comment type="caution">
    <text evidence="2">The sequence shown here is derived from an EMBL/GenBank/DDBJ whole genome shotgun (WGS) entry which is preliminary data.</text>
</comment>
<keyword evidence="1" id="KW-0812">Transmembrane</keyword>
<protein>
    <submittedName>
        <fullName evidence="2">Uncharacterized protein</fullName>
    </submittedName>
</protein>